<comment type="caution">
    <text evidence="12">The sequence shown here is derived from an EMBL/GenBank/DDBJ whole genome shotgun (WGS) entry which is preliminary data.</text>
</comment>
<evidence type="ECO:0000259" key="10">
    <source>
        <dbReference type="Pfam" id="PF12705"/>
    </source>
</evidence>
<sequence length="1091" mass="121695">MISTEPRALRQAVLQRVRDNQERNCPGQILIVPEQFSHEAERMLCEIGGDTISRYAEVLSFTRLAHRVFAVYGGVSRPRMDKAGRLIAMARAVETVGSRLKLYGACGRKPEFLLRLLTLLDELKSARIGVEHLGETARQTGGQLAVKLEELALLQESLETVCASIGEDANDQLLLLDQQLQEHPFVAGREVFLWGFSDLTAIEMEILHTILEQADNVTVALLTDGTTTGPFSVATGTLLRLRQMAPEDCHTVRLDGMDCRSAALRHLTDNLFGGAASPWESVANGLQLHSSSGVFEACMDVAGRVQDLARQGWRYRDMAICCTDMTAYRPVLEDVFDRFRIPLYVSGTDAMESNPVVGMVQSALDAAAGGMETEDVLQFLKSGLSTLTPEQCDQVETYARTWRIRGRKWDAEWDMHPEGYGAKMTEETEQQLNLLNESRLRGAVPLLSLRDGLRQASNTAQQVTALYDFLTAIGLADTLEQMQQRCRSKAELRQAQLYGQMYELVVEALEQLYQVLGDTVRTPEDFAQMVSTVLAQYDVGTIPANMDSVACGAPPAMRYQRCRALFLLGADDGAFPSYQPETSLLTEQERKQLVDLGLPIMPGRSMQLDRELAVLYQALAAPAERLYLSYTADQSSYLFLRISRLFPQNPVEQDEMVPRILLYDAEALGQAAASGRNEKLNGLIESAGTAVQEAAAAVREKAAYGPGSLEPQAVSRLYGKRLQLSASKIDQYAACRCAYFLRYGLQLKPQKEASFDAPIYGTFVHAILEQTAAQVRQEGGFRAVSEERLLEIAREKIAAYEDETLQRMLERSERLAYLFARNQQEVLDVVRDLGRELRVSQFEPVGFEIEFSALGPLGPITIEGHQMGADLSGFVDRVDLYTKNGVSYLRIVDYKTGKKSFDYTDLLNGRGLQMLIYLFALSDNGQSLYGENLQPAGVLYFPARRPILPATQRPDPEELERKRQTEQTRQGLLLNDSTVLEAMEQFVTKPVYLPIQLTKDGTIQGDLADREELQLLRRHVQRTLEQMADGIADGAVEPNPIVRGSEDTACAYCDYAAVCHRASGIVTARPMRKTDRKDFWKQLRMEAEDHG</sequence>
<evidence type="ECO:0000256" key="2">
    <source>
        <dbReference type="ARBA" id="ARBA00022741"/>
    </source>
</evidence>
<evidence type="ECO:0000259" key="11">
    <source>
        <dbReference type="Pfam" id="PF21445"/>
    </source>
</evidence>
<proteinExistence type="predicted"/>
<evidence type="ECO:0000313" key="13">
    <source>
        <dbReference type="Proteomes" id="UP000886741"/>
    </source>
</evidence>
<keyword evidence="7" id="KW-0067">ATP-binding</keyword>
<gene>
    <name evidence="12" type="ORF">IAA83_06425</name>
</gene>
<dbReference type="Gene3D" id="3.40.50.300">
    <property type="entry name" value="P-loop containing nucleotide triphosphate hydrolases"/>
    <property type="match status" value="4"/>
</dbReference>
<accession>A0A9D1JU84</accession>
<reference evidence="12" key="1">
    <citation type="submission" date="2020-10" db="EMBL/GenBank/DDBJ databases">
        <authorList>
            <person name="Gilroy R."/>
        </authorList>
    </citation>
    <scope>NUCLEOTIDE SEQUENCE</scope>
    <source>
        <strain evidence="12">ChiBcec16-1751</strain>
    </source>
</reference>
<dbReference type="SUPFAM" id="SSF52540">
    <property type="entry name" value="P-loop containing nucleoside triphosphate hydrolases"/>
    <property type="match status" value="1"/>
</dbReference>
<dbReference type="Pfam" id="PF21445">
    <property type="entry name" value="ADDB_N"/>
    <property type="match status" value="1"/>
</dbReference>
<evidence type="ECO:0000256" key="5">
    <source>
        <dbReference type="ARBA" id="ARBA00022806"/>
    </source>
</evidence>
<dbReference type="Proteomes" id="UP000886741">
    <property type="component" value="Unassembled WGS sequence"/>
</dbReference>
<dbReference type="GO" id="GO:0006310">
    <property type="term" value="P:DNA recombination"/>
    <property type="evidence" value="ECO:0007669"/>
    <property type="project" value="TreeGrafter"/>
</dbReference>
<evidence type="ECO:0000256" key="4">
    <source>
        <dbReference type="ARBA" id="ARBA00022801"/>
    </source>
</evidence>
<evidence type="ECO:0000256" key="6">
    <source>
        <dbReference type="ARBA" id="ARBA00022839"/>
    </source>
</evidence>
<feature type="domain" description="ATP-dependent helicase/deoxyribonuclease subunit B N-terminal" evidence="11">
    <location>
        <begin position="12"/>
        <end position="248"/>
    </location>
</feature>
<reference evidence="12" key="2">
    <citation type="journal article" date="2021" name="PeerJ">
        <title>Extensive microbial diversity within the chicken gut microbiome revealed by metagenomics and culture.</title>
        <authorList>
            <person name="Gilroy R."/>
            <person name="Ravi A."/>
            <person name="Getino M."/>
            <person name="Pursley I."/>
            <person name="Horton D.L."/>
            <person name="Alikhan N.F."/>
            <person name="Baker D."/>
            <person name="Gharbi K."/>
            <person name="Hall N."/>
            <person name="Watson M."/>
            <person name="Adriaenssens E.M."/>
            <person name="Foster-Nyarko E."/>
            <person name="Jarju S."/>
            <person name="Secka A."/>
            <person name="Antonio M."/>
            <person name="Oren A."/>
            <person name="Chaudhuri R.R."/>
            <person name="La Ragione R."/>
            <person name="Hildebrand F."/>
            <person name="Pallen M.J."/>
        </authorList>
    </citation>
    <scope>NUCLEOTIDE SEQUENCE</scope>
    <source>
        <strain evidence="12">ChiBcec16-1751</strain>
    </source>
</reference>
<dbReference type="GO" id="GO:0006281">
    <property type="term" value="P:DNA repair"/>
    <property type="evidence" value="ECO:0007669"/>
    <property type="project" value="UniProtKB-KW"/>
</dbReference>
<evidence type="ECO:0000256" key="3">
    <source>
        <dbReference type="ARBA" id="ARBA00022763"/>
    </source>
</evidence>
<dbReference type="GO" id="GO:0003677">
    <property type="term" value="F:DNA binding"/>
    <property type="evidence" value="ECO:0007669"/>
    <property type="project" value="UniProtKB-KW"/>
</dbReference>
<organism evidence="12 13">
    <name type="scientific">Candidatus Avoscillospira avistercoris</name>
    <dbReference type="NCBI Taxonomy" id="2840707"/>
    <lineage>
        <taxon>Bacteria</taxon>
        <taxon>Bacillati</taxon>
        <taxon>Bacillota</taxon>
        <taxon>Clostridia</taxon>
        <taxon>Eubacteriales</taxon>
        <taxon>Oscillospiraceae</taxon>
        <taxon>Oscillospiraceae incertae sedis</taxon>
        <taxon>Candidatus Avoscillospira</taxon>
    </lineage>
</organism>
<dbReference type="PANTHER" id="PTHR30591">
    <property type="entry name" value="RECBCD ENZYME SUBUNIT RECC"/>
    <property type="match status" value="1"/>
</dbReference>
<protein>
    <submittedName>
        <fullName evidence="12">Exodeoxyribonuclease V subunit gamma</fullName>
    </submittedName>
</protein>
<evidence type="ECO:0000256" key="1">
    <source>
        <dbReference type="ARBA" id="ARBA00022722"/>
    </source>
</evidence>
<evidence type="ECO:0000256" key="9">
    <source>
        <dbReference type="ARBA" id="ARBA00023204"/>
    </source>
</evidence>
<dbReference type="GO" id="GO:0004386">
    <property type="term" value="F:helicase activity"/>
    <property type="evidence" value="ECO:0007669"/>
    <property type="project" value="UniProtKB-KW"/>
</dbReference>
<dbReference type="InterPro" id="IPR011335">
    <property type="entry name" value="Restrct_endonuc-II-like"/>
</dbReference>
<dbReference type="InterPro" id="IPR027417">
    <property type="entry name" value="P-loop_NTPase"/>
</dbReference>
<keyword evidence="9" id="KW-0234">DNA repair</keyword>
<dbReference type="Pfam" id="PF12705">
    <property type="entry name" value="PDDEXK_1"/>
    <property type="match status" value="1"/>
</dbReference>
<keyword evidence="5" id="KW-0347">Helicase</keyword>
<evidence type="ECO:0000313" key="12">
    <source>
        <dbReference type="EMBL" id="HIS64989.1"/>
    </source>
</evidence>
<dbReference type="SUPFAM" id="SSF52980">
    <property type="entry name" value="Restriction endonuclease-like"/>
    <property type="match status" value="1"/>
</dbReference>
<dbReference type="AlphaFoldDB" id="A0A9D1JU84"/>
<evidence type="ECO:0000256" key="8">
    <source>
        <dbReference type="ARBA" id="ARBA00023125"/>
    </source>
</evidence>
<evidence type="ECO:0000256" key="7">
    <source>
        <dbReference type="ARBA" id="ARBA00022840"/>
    </source>
</evidence>
<dbReference type="PANTHER" id="PTHR30591:SF1">
    <property type="entry name" value="RECBCD ENZYME SUBUNIT RECC"/>
    <property type="match status" value="1"/>
</dbReference>
<keyword evidence="6" id="KW-0269">Exonuclease</keyword>
<keyword evidence="1" id="KW-0540">Nuclease</keyword>
<dbReference type="GO" id="GO:0004527">
    <property type="term" value="F:exonuclease activity"/>
    <property type="evidence" value="ECO:0007669"/>
    <property type="project" value="UniProtKB-KW"/>
</dbReference>
<feature type="domain" description="PD-(D/E)XK endonuclease-like" evidence="10">
    <location>
        <begin position="723"/>
        <end position="1060"/>
    </location>
</feature>
<name>A0A9D1JU84_9FIRM</name>
<dbReference type="InterPro" id="IPR011604">
    <property type="entry name" value="PDDEXK-like_dom_sf"/>
</dbReference>
<dbReference type="EMBL" id="DVJJ01000095">
    <property type="protein sequence ID" value="HIS64989.1"/>
    <property type="molecule type" value="Genomic_DNA"/>
</dbReference>
<dbReference type="GO" id="GO:0005524">
    <property type="term" value="F:ATP binding"/>
    <property type="evidence" value="ECO:0007669"/>
    <property type="project" value="UniProtKB-KW"/>
</dbReference>
<dbReference type="Gene3D" id="3.90.320.10">
    <property type="match status" value="1"/>
</dbReference>
<keyword evidence="3" id="KW-0227">DNA damage</keyword>
<keyword evidence="2" id="KW-0547">Nucleotide-binding</keyword>
<dbReference type="InterPro" id="IPR049035">
    <property type="entry name" value="ADDB_N"/>
</dbReference>
<dbReference type="InterPro" id="IPR038726">
    <property type="entry name" value="PDDEXK_AddAB-type"/>
</dbReference>
<keyword evidence="8" id="KW-0238">DNA-binding</keyword>
<keyword evidence="4" id="KW-0378">Hydrolase</keyword>